<organism evidence="2 3">
    <name type="scientific">Acidiferrobacter thiooxydans</name>
    <dbReference type="NCBI Taxonomy" id="163359"/>
    <lineage>
        <taxon>Bacteria</taxon>
        <taxon>Pseudomonadati</taxon>
        <taxon>Pseudomonadota</taxon>
        <taxon>Gammaproteobacteria</taxon>
        <taxon>Acidiferrobacterales</taxon>
        <taxon>Acidiferrobacteraceae</taxon>
        <taxon>Acidiferrobacter</taxon>
    </lineage>
</organism>
<dbReference type="Gene3D" id="3.30.70.100">
    <property type="match status" value="1"/>
</dbReference>
<accession>A0A368HHL7</accession>
<sequence length="125" mass="14826">MIKLVMCVRRRPEMSRKEFQEYWRTHHGPLFQRFASAYKARRYVQSHTIDTPLNEDVRRSRGMSQEYDGVAEIWWESEEDFVDAISSAEGQRPRSVFLDDEAKFIDFSQSAAFFTQEHVLVKENG</sequence>
<reference evidence="2 3" key="1">
    <citation type="submission" date="2018-02" db="EMBL/GenBank/DDBJ databases">
        <title>Insights into the biology of acidophilic members of the Acidiferrobacteraceae family derived from comparative genomic analyses.</title>
        <authorList>
            <person name="Issotta F."/>
            <person name="Thyssen C."/>
            <person name="Mena C."/>
            <person name="Moya A."/>
            <person name="Bellenberg S."/>
            <person name="Sproer C."/>
            <person name="Covarrubias P.C."/>
            <person name="Sand W."/>
            <person name="Quatrini R."/>
            <person name="Vera M."/>
        </authorList>
    </citation>
    <scope>NUCLEOTIDE SEQUENCE [LARGE SCALE GENOMIC DNA]</scope>
    <source>
        <strain evidence="3">m-1</strain>
    </source>
</reference>
<keyword evidence="3" id="KW-1185">Reference proteome</keyword>
<gene>
    <name evidence="2" type="ORF">C4900_14845</name>
</gene>
<name>A0A368HHL7_9GAMM</name>
<dbReference type="SUPFAM" id="SSF54909">
    <property type="entry name" value="Dimeric alpha+beta barrel"/>
    <property type="match status" value="1"/>
</dbReference>
<dbReference type="EMBL" id="PSYR01000002">
    <property type="protein sequence ID" value="RCN57001.1"/>
    <property type="molecule type" value="Genomic_DNA"/>
</dbReference>
<protein>
    <submittedName>
        <fullName evidence="2">Ethyl tert-butyl ether degradation protein EthD</fullName>
    </submittedName>
</protein>
<dbReference type="AlphaFoldDB" id="A0A368HHL7"/>
<dbReference type="Pfam" id="PF07110">
    <property type="entry name" value="EthD"/>
    <property type="match status" value="1"/>
</dbReference>
<dbReference type="InterPro" id="IPR009799">
    <property type="entry name" value="EthD_dom"/>
</dbReference>
<evidence type="ECO:0000313" key="3">
    <source>
        <dbReference type="Proteomes" id="UP000253250"/>
    </source>
</evidence>
<dbReference type="GO" id="GO:0016491">
    <property type="term" value="F:oxidoreductase activity"/>
    <property type="evidence" value="ECO:0007669"/>
    <property type="project" value="InterPro"/>
</dbReference>
<dbReference type="NCBIfam" id="TIGR02118">
    <property type="entry name" value="EthD family reductase"/>
    <property type="match status" value="1"/>
</dbReference>
<dbReference type="RefSeq" id="WP_114283368.1">
    <property type="nucleotide sequence ID" value="NZ_PSYR01000002.1"/>
</dbReference>
<comment type="caution">
    <text evidence="2">The sequence shown here is derived from an EMBL/GenBank/DDBJ whole genome shotgun (WGS) entry which is preliminary data.</text>
</comment>
<dbReference type="InterPro" id="IPR011008">
    <property type="entry name" value="Dimeric_a/b-barrel"/>
</dbReference>
<evidence type="ECO:0000313" key="2">
    <source>
        <dbReference type="EMBL" id="RCN57001.1"/>
    </source>
</evidence>
<evidence type="ECO:0000259" key="1">
    <source>
        <dbReference type="Pfam" id="PF07110"/>
    </source>
</evidence>
<proteinExistence type="predicted"/>
<dbReference type="OrthoDB" id="6369070at2"/>
<dbReference type="Proteomes" id="UP000253250">
    <property type="component" value="Unassembled WGS sequence"/>
</dbReference>
<feature type="domain" description="EthD" evidence="1">
    <location>
        <begin position="11"/>
        <end position="108"/>
    </location>
</feature>